<dbReference type="EMBL" id="JAJAQI010000024">
    <property type="protein sequence ID" value="MCB4823285.1"/>
    <property type="molecule type" value="Genomic_DNA"/>
</dbReference>
<comment type="caution">
    <text evidence="1">The sequence shown here is derived from an EMBL/GenBank/DDBJ whole genome shotgun (WGS) entry which is preliminary data.</text>
</comment>
<gene>
    <name evidence="1" type="ORF">LHA35_16245</name>
</gene>
<reference evidence="1" key="1">
    <citation type="submission" date="2021-10" db="EMBL/GenBank/DDBJ databases">
        <title>Roseicella aerolatum sp. nov., isolated from aerosols of e-waste dismantling site.</title>
        <authorList>
            <person name="Qin T."/>
        </authorList>
    </citation>
    <scope>NUCLEOTIDE SEQUENCE</scope>
    <source>
        <strain evidence="1">GB24</strain>
    </source>
</reference>
<organism evidence="1 2">
    <name type="scientific">Roseicella aerolata</name>
    <dbReference type="NCBI Taxonomy" id="2883479"/>
    <lineage>
        <taxon>Bacteria</taxon>
        <taxon>Pseudomonadati</taxon>
        <taxon>Pseudomonadota</taxon>
        <taxon>Alphaproteobacteria</taxon>
        <taxon>Acetobacterales</taxon>
        <taxon>Roseomonadaceae</taxon>
        <taxon>Roseicella</taxon>
    </lineage>
</organism>
<dbReference type="Proteomes" id="UP001139311">
    <property type="component" value="Unassembled WGS sequence"/>
</dbReference>
<protein>
    <submittedName>
        <fullName evidence="1">Uncharacterized protein</fullName>
    </submittedName>
</protein>
<proteinExistence type="predicted"/>
<evidence type="ECO:0000313" key="1">
    <source>
        <dbReference type="EMBL" id="MCB4823285.1"/>
    </source>
</evidence>
<dbReference type="AlphaFoldDB" id="A0A9X1LBK5"/>
<keyword evidence="2" id="KW-1185">Reference proteome</keyword>
<name>A0A9X1LBK5_9PROT</name>
<accession>A0A9X1LBK5</accession>
<sequence>MTDPAGSNLRLWTAIGLAVAVLAAIGEGWPGRGYDLAGIMTRGASSPGCC</sequence>
<evidence type="ECO:0000313" key="2">
    <source>
        <dbReference type="Proteomes" id="UP001139311"/>
    </source>
</evidence>
<dbReference type="RefSeq" id="WP_226609801.1">
    <property type="nucleotide sequence ID" value="NZ_JAJAQI010000024.1"/>
</dbReference>